<feature type="domain" description="F-box" evidence="1">
    <location>
        <begin position="7"/>
        <end position="44"/>
    </location>
</feature>
<proteinExistence type="predicted"/>
<dbReference type="InterPro" id="IPR001810">
    <property type="entry name" value="F-box_dom"/>
</dbReference>
<dbReference type="CDD" id="cd22157">
    <property type="entry name" value="F-box_AtFBW1-like"/>
    <property type="match status" value="1"/>
</dbReference>
<accession>A0AAD8SFB0</accession>
<dbReference type="AlphaFoldDB" id="A0AAD8SFB0"/>
<dbReference type="SMART" id="SM00256">
    <property type="entry name" value="FBOX"/>
    <property type="match status" value="1"/>
</dbReference>
<organism evidence="2 3">
    <name type="scientific">Lolium multiflorum</name>
    <name type="common">Italian ryegrass</name>
    <name type="synonym">Lolium perenne subsp. multiflorum</name>
    <dbReference type="NCBI Taxonomy" id="4521"/>
    <lineage>
        <taxon>Eukaryota</taxon>
        <taxon>Viridiplantae</taxon>
        <taxon>Streptophyta</taxon>
        <taxon>Embryophyta</taxon>
        <taxon>Tracheophyta</taxon>
        <taxon>Spermatophyta</taxon>
        <taxon>Magnoliopsida</taxon>
        <taxon>Liliopsida</taxon>
        <taxon>Poales</taxon>
        <taxon>Poaceae</taxon>
        <taxon>BOP clade</taxon>
        <taxon>Pooideae</taxon>
        <taxon>Poodae</taxon>
        <taxon>Poeae</taxon>
        <taxon>Poeae Chloroplast Group 2 (Poeae type)</taxon>
        <taxon>Loliodinae</taxon>
        <taxon>Loliinae</taxon>
        <taxon>Lolium</taxon>
    </lineage>
</organism>
<dbReference type="Proteomes" id="UP001231189">
    <property type="component" value="Unassembled WGS sequence"/>
</dbReference>
<evidence type="ECO:0000313" key="2">
    <source>
        <dbReference type="EMBL" id="KAK1649875.1"/>
    </source>
</evidence>
<keyword evidence="3" id="KW-1185">Reference proteome</keyword>
<dbReference type="Pfam" id="PF12937">
    <property type="entry name" value="F-box-like"/>
    <property type="match status" value="1"/>
</dbReference>
<dbReference type="EMBL" id="JAUUTY010000004">
    <property type="protein sequence ID" value="KAK1649875.1"/>
    <property type="molecule type" value="Genomic_DNA"/>
</dbReference>
<dbReference type="PANTHER" id="PTHR31672">
    <property type="entry name" value="BNACNNG10540D PROTEIN"/>
    <property type="match status" value="1"/>
</dbReference>
<evidence type="ECO:0000313" key="3">
    <source>
        <dbReference type="Proteomes" id="UP001231189"/>
    </source>
</evidence>
<comment type="caution">
    <text evidence="2">The sequence shown here is derived from an EMBL/GenBank/DDBJ whole genome shotgun (WGS) entry which is preliminary data.</text>
</comment>
<reference evidence="2" key="1">
    <citation type="submission" date="2023-07" db="EMBL/GenBank/DDBJ databases">
        <title>A chromosome-level genome assembly of Lolium multiflorum.</title>
        <authorList>
            <person name="Chen Y."/>
            <person name="Copetti D."/>
            <person name="Kolliker R."/>
            <person name="Studer B."/>
        </authorList>
    </citation>
    <scope>NUCLEOTIDE SEQUENCE</scope>
    <source>
        <strain evidence="2">02402/16</strain>
        <tissue evidence="2">Leaf</tissue>
    </source>
</reference>
<gene>
    <name evidence="2" type="ORF">QYE76_067680</name>
</gene>
<dbReference type="PROSITE" id="PS50181">
    <property type="entry name" value="FBOX"/>
    <property type="match status" value="1"/>
</dbReference>
<protein>
    <recommendedName>
        <fullName evidence="1">F-box domain-containing protein</fullName>
    </recommendedName>
</protein>
<sequence length="113" mass="12359">MDAHGTMDALAYLPDDVLVAILIRLPARSIARCREVCRAWRSAISHPSFDIAHGERRAAVVKVTMDQCYDYYFDKGYGSLESGTLETLTPSPVFFGSTPVLRVAPAGDARGEP</sequence>
<name>A0AAD8SFB0_LOLMU</name>
<dbReference type="InterPro" id="IPR050796">
    <property type="entry name" value="SCF_F-box_component"/>
</dbReference>
<dbReference type="PANTHER" id="PTHR31672:SF2">
    <property type="entry name" value="F-BOX DOMAIN-CONTAINING PROTEIN"/>
    <property type="match status" value="1"/>
</dbReference>
<dbReference type="InterPro" id="IPR036047">
    <property type="entry name" value="F-box-like_dom_sf"/>
</dbReference>
<dbReference type="Gene3D" id="1.20.1280.50">
    <property type="match status" value="1"/>
</dbReference>
<dbReference type="SUPFAM" id="SSF81383">
    <property type="entry name" value="F-box domain"/>
    <property type="match status" value="1"/>
</dbReference>
<evidence type="ECO:0000259" key="1">
    <source>
        <dbReference type="PROSITE" id="PS50181"/>
    </source>
</evidence>